<dbReference type="PANTHER" id="PTHR31306:SF3">
    <property type="entry name" value="NUCLEOTIDE-DIPHOSPHO-SUGAR TRANSFERASE DOMAIN-CONTAINING PROTEIN"/>
    <property type="match status" value="1"/>
</dbReference>
<dbReference type="InterPro" id="IPR029044">
    <property type="entry name" value="Nucleotide-diphossugar_trans"/>
</dbReference>
<evidence type="ECO:0008006" key="7">
    <source>
        <dbReference type="Google" id="ProtNLM"/>
    </source>
</evidence>
<dbReference type="Gene3D" id="3.90.550.10">
    <property type="entry name" value="Spore Coat Polysaccharide Biosynthesis Protein SpsA, Chain A"/>
    <property type="match status" value="1"/>
</dbReference>
<evidence type="ECO:0000313" key="5">
    <source>
        <dbReference type="EMBL" id="KAF2436791.1"/>
    </source>
</evidence>
<comment type="caution">
    <text evidence="5">The sequence shown here is derived from an EMBL/GenBank/DDBJ whole genome shotgun (WGS) entry which is preliminary data.</text>
</comment>
<dbReference type="GO" id="GO:0016757">
    <property type="term" value="F:glycosyltransferase activity"/>
    <property type="evidence" value="ECO:0007669"/>
    <property type="project" value="UniProtKB-KW"/>
</dbReference>
<reference evidence="5" key="1">
    <citation type="journal article" date="2020" name="Stud. Mycol.">
        <title>101 Dothideomycetes genomes: a test case for predicting lifestyles and emergence of pathogens.</title>
        <authorList>
            <person name="Haridas S."/>
            <person name="Albert R."/>
            <person name="Binder M."/>
            <person name="Bloem J."/>
            <person name="Labutti K."/>
            <person name="Salamov A."/>
            <person name="Andreopoulos B."/>
            <person name="Baker S."/>
            <person name="Barry K."/>
            <person name="Bills G."/>
            <person name="Bluhm B."/>
            <person name="Cannon C."/>
            <person name="Castanera R."/>
            <person name="Culley D."/>
            <person name="Daum C."/>
            <person name="Ezra D."/>
            <person name="Gonzalez J."/>
            <person name="Henrissat B."/>
            <person name="Kuo A."/>
            <person name="Liang C."/>
            <person name="Lipzen A."/>
            <person name="Lutzoni F."/>
            <person name="Magnuson J."/>
            <person name="Mondo S."/>
            <person name="Nolan M."/>
            <person name="Ohm R."/>
            <person name="Pangilinan J."/>
            <person name="Park H.-J."/>
            <person name="Ramirez L."/>
            <person name="Alfaro M."/>
            <person name="Sun H."/>
            <person name="Tritt A."/>
            <person name="Yoshinaga Y."/>
            <person name="Zwiers L.-H."/>
            <person name="Turgeon B."/>
            <person name="Goodwin S."/>
            <person name="Spatafora J."/>
            <person name="Crous P."/>
            <person name="Grigoriev I."/>
        </authorList>
    </citation>
    <scope>NUCLEOTIDE SEQUENCE</scope>
    <source>
        <strain evidence="5">CBS 130266</strain>
    </source>
</reference>
<evidence type="ECO:0000256" key="2">
    <source>
        <dbReference type="ARBA" id="ARBA00022676"/>
    </source>
</evidence>
<sequence>MALQKMRDIKPVYLAASVGIFLTFVFVTLISTHHSVHIKSSIRDHLRNINIPLGPSSSPSIYSSRVASISFEGALRTLYAPLLASIDSPNFVDPTDGQEYHLPDGEPAWRKPLGKELCIVDIDTRPLNESNQIMSEEFNWQNIEGVSVGMLNHYLYALIHGYDYKFIHTSQWFNNSRDDVWTKIPALRETLQDYRFVVMIDADAVFRNLHLPYEWLLNRWDITEDTSLAMPLDPEWYEDSHTPLGYTKNKYGDLNPNAGFVTAQNLPRTFEILDAWISCPDNEERYPGCDHFRKGWPAEQGAFGEHIRYEFNKTTDFKAFSCTDGNGFPSQNSECKGIFVRHFTTGKGELKAAVGDTLLHTLFARTHGDIMRRWGDVVIERNSTEGLDEAYL</sequence>
<dbReference type="EMBL" id="MU007009">
    <property type="protein sequence ID" value="KAF2436791.1"/>
    <property type="molecule type" value="Genomic_DNA"/>
</dbReference>
<dbReference type="GO" id="GO:0000139">
    <property type="term" value="C:Golgi membrane"/>
    <property type="evidence" value="ECO:0007669"/>
    <property type="project" value="TreeGrafter"/>
</dbReference>
<name>A0A9P4U4L4_9PEZI</name>
<gene>
    <name evidence="5" type="ORF">EJ08DRAFT_704236</name>
</gene>
<keyword evidence="2" id="KW-0328">Glycosyltransferase</keyword>
<evidence type="ECO:0000256" key="3">
    <source>
        <dbReference type="ARBA" id="ARBA00022679"/>
    </source>
</evidence>
<dbReference type="PANTHER" id="PTHR31306">
    <property type="entry name" value="ALPHA-1,6-MANNOSYLTRANSFERASE MNN11-RELATED"/>
    <property type="match status" value="1"/>
</dbReference>
<proteinExistence type="inferred from homology"/>
<dbReference type="GO" id="GO:0006487">
    <property type="term" value="P:protein N-linked glycosylation"/>
    <property type="evidence" value="ECO:0007669"/>
    <property type="project" value="TreeGrafter"/>
</dbReference>
<evidence type="ECO:0000256" key="4">
    <source>
        <dbReference type="SAM" id="Phobius"/>
    </source>
</evidence>
<protein>
    <recommendedName>
        <fullName evidence="7">Nucleotide-diphospho-sugar transferase domain-containing protein</fullName>
    </recommendedName>
</protein>
<dbReference type="Proteomes" id="UP000800235">
    <property type="component" value="Unassembled WGS sequence"/>
</dbReference>
<keyword evidence="4" id="KW-1133">Transmembrane helix</keyword>
<dbReference type="Pfam" id="PF05637">
    <property type="entry name" value="Glyco_transf_34"/>
    <property type="match status" value="1"/>
</dbReference>
<keyword evidence="4" id="KW-0812">Transmembrane</keyword>
<evidence type="ECO:0000256" key="1">
    <source>
        <dbReference type="ARBA" id="ARBA00005664"/>
    </source>
</evidence>
<evidence type="ECO:0000313" key="6">
    <source>
        <dbReference type="Proteomes" id="UP000800235"/>
    </source>
</evidence>
<keyword evidence="3" id="KW-0808">Transferase</keyword>
<accession>A0A9P4U4L4</accession>
<organism evidence="5 6">
    <name type="scientific">Tothia fuscella</name>
    <dbReference type="NCBI Taxonomy" id="1048955"/>
    <lineage>
        <taxon>Eukaryota</taxon>
        <taxon>Fungi</taxon>
        <taxon>Dikarya</taxon>
        <taxon>Ascomycota</taxon>
        <taxon>Pezizomycotina</taxon>
        <taxon>Dothideomycetes</taxon>
        <taxon>Pleosporomycetidae</taxon>
        <taxon>Venturiales</taxon>
        <taxon>Cylindrosympodiaceae</taxon>
        <taxon>Tothia</taxon>
    </lineage>
</organism>
<feature type="transmembrane region" description="Helical" evidence="4">
    <location>
        <begin position="12"/>
        <end position="31"/>
    </location>
</feature>
<dbReference type="OrthoDB" id="3763672at2759"/>
<dbReference type="AlphaFoldDB" id="A0A9P4U4L4"/>
<dbReference type="InterPro" id="IPR008630">
    <property type="entry name" value="Glyco_trans_34"/>
</dbReference>
<keyword evidence="6" id="KW-1185">Reference proteome</keyword>
<comment type="similarity">
    <text evidence="1">Belongs to the glycosyltransferase 34 family.</text>
</comment>
<keyword evidence="4" id="KW-0472">Membrane</keyword>